<gene>
    <name evidence="1" type="ORF">BGC33_05040</name>
</gene>
<protein>
    <submittedName>
        <fullName evidence="1">DNA methyltransferase</fullName>
    </submittedName>
</protein>
<evidence type="ECO:0000313" key="2">
    <source>
        <dbReference type="Proteomes" id="UP000182798"/>
    </source>
</evidence>
<proteinExistence type="predicted"/>
<dbReference type="EMBL" id="MIQH01000457">
    <property type="protein sequence ID" value="OJA03587.1"/>
    <property type="molecule type" value="Genomic_DNA"/>
</dbReference>
<dbReference type="AlphaFoldDB" id="A0A1J8P6R1"/>
<reference evidence="2" key="1">
    <citation type="submission" date="2016-09" db="EMBL/GenBank/DDBJ databases">
        <title>Genome Sequence of Bathymodiolus thermophilus sulfur-oxidizing gill endosymbiont.</title>
        <authorList>
            <person name="Ponnudurai R."/>
            <person name="Kleiner M."/>
            <person name="Sayavedra L."/>
            <person name="Thuermer A."/>
            <person name="Felbeck H."/>
            <person name="Schlueter R."/>
            <person name="Schweder T."/>
            <person name="Markert S."/>
        </authorList>
    </citation>
    <scope>NUCLEOTIDE SEQUENCE [LARGE SCALE GENOMIC DNA]</scope>
    <source>
        <strain evidence="2">BAT/CrabSpa'14</strain>
    </source>
</reference>
<dbReference type="GO" id="GO:0008168">
    <property type="term" value="F:methyltransferase activity"/>
    <property type="evidence" value="ECO:0007669"/>
    <property type="project" value="UniProtKB-KW"/>
</dbReference>
<feature type="non-terminal residue" evidence="1">
    <location>
        <position position="73"/>
    </location>
</feature>
<keyword evidence="1" id="KW-0489">Methyltransferase</keyword>
<sequence length="73" mass="7930">MINQKTAQEAGVTIVDSQQVLTTEKQALIEQLKAILPNVINADNQLDIKALQDVVDISNTTSNNQGYELTFAG</sequence>
<accession>A0A1J8P6R1</accession>
<dbReference type="Proteomes" id="UP000182798">
    <property type="component" value="Unassembled WGS sequence"/>
</dbReference>
<name>A0A1J8P6R1_9GAMM</name>
<organism evidence="1 2">
    <name type="scientific">Bathymodiolus thermophilus thioautotrophic gill symbiont</name>
    <dbReference type="NCBI Taxonomy" id="2360"/>
    <lineage>
        <taxon>Bacteria</taxon>
        <taxon>Pseudomonadati</taxon>
        <taxon>Pseudomonadota</taxon>
        <taxon>Gammaproteobacteria</taxon>
        <taxon>sulfur-oxidizing symbionts</taxon>
    </lineage>
</organism>
<keyword evidence="1" id="KW-0808">Transferase</keyword>
<dbReference type="GO" id="GO:0032259">
    <property type="term" value="P:methylation"/>
    <property type="evidence" value="ECO:0007669"/>
    <property type="project" value="UniProtKB-KW"/>
</dbReference>
<evidence type="ECO:0000313" key="1">
    <source>
        <dbReference type="EMBL" id="OJA03587.1"/>
    </source>
</evidence>
<comment type="caution">
    <text evidence="1">The sequence shown here is derived from an EMBL/GenBank/DDBJ whole genome shotgun (WGS) entry which is preliminary data.</text>
</comment>